<dbReference type="Gene3D" id="3.90.226.10">
    <property type="entry name" value="2-enoyl-CoA Hydratase, Chain A, domain 1"/>
    <property type="match status" value="1"/>
</dbReference>
<dbReference type="InterPro" id="IPR047272">
    <property type="entry name" value="S49_SppA_C"/>
</dbReference>
<dbReference type="PANTHER" id="PTHR42987">
    <property type="entry name" value="PEPTIDASE S49"/>
    <property type="match status" value="1"/>
</dbReference>
<feature type="domain" description="Peptidase S49" evidence="5">
    <location>
        <begin position="81"/>
        <end position="216"/>
    </location>
</feature>
<protein>
    <submittedName>
        <fullName evidence="6">S49 family peptidase</fullName>
    </submittedName>
</protein>
<dbReference type="CDD" id="cd07023">
    <property type="entry name" value="S49_Sppa_N_C"/>
    <property type="match status" value="1"/>
</dbReference>
<evidence type="ECO:0000256" key="4">
    <source>
        <dbReference type="ARBA" id="ARBA00022825"/>
    </source>
</evidence>
<evidence type="ECO:0000256" key="1">
    <source>
        <dbReference type="ARBA" id="ARBA00008683"/>
    </source>
</evidence>
<dbReference type="Pfam" id="PF01343">
    <property type="entry name" value="Peptidase_S49"/>
    <property type="match status" value="1"/>
</dbReference>
<dbReference type="GO" id="GO:0008236">
    <property type="term" value="F:serine-type peptidase activity"/>
    <property type="evidence" value="ECO:0007669"/>
    <property type="project" value="UniProtKB-KW"/>
</dbReference>
<reference evidence="6 7" key="1">
    <citation type="submission" date="2018-09" db="EMBL/GenBank/DDBJ databases">
        <title>Paracoccus onubensis nov. sp. a moderate halophilic bacterium isolated from Gruta de las Maravillas (Aracena, Spain).</title>
        <authorList>
            <person name="Jurado V."/>
            <person name="Gutierrez-Patricio S."/>
            <person name="Gonzalez-Pimentel J.L."/>
            <person name="Laiz L."/>
            <person name="Saiz-Jimenez C."/>
        </authorList>
    </citation>
    <scope>NUCLEOTIDE SEQUENCE [LARGE SCALE GENOMIC DNA]</scope>
    <source>
        <strain evidence="6 7">DSM 19484</strain>
    </source>
</reference>
<keyword evidence="4" id="KW-0720">Serine protease</keyword>
<organism evidence="6 7">
    <name type="scientific">Paracoccus aestuarii</name>
    <dbReference type="NCBI Taxonomy" id="453842"/>
    <lineage>
        <taxon>Bacteria</taxon>
        <taxon>Pseudomonadati</taxon>
        <taxon>Pseudomonadota</taxon>
        <taxon>Alphaproteobacteria</taxon>
        <taxon>Rhodobacterales</taxon>
        <taxon>Paracoccaceae</taxon>
        <taxon>Paracoccus</taxon>
    </lineage>
</organism>
<evidence type="ECO:0000256" key="3">
    <source>
        <dbReference type="ARBA" id="ARBA00022801"/>
    </source>
</evidence>
<dbReference type="InterPro" id="IPR002142">
    <property type="entry name" value="Peptidase_S49"/>
</dbReference>
<comment type="caution">
    <text evidence="6">The sequence shown here is derived from an EMBL/GenBank/DDBJ whole genome shotgun (WGS) entry which is preliminary data.</text>
</comment>
<gene>
    <name evidence="6" type="ORF">D3P06_00135</name>
</gene>
<dbReference type="Gene3D" id="6.20.330.10">
    <property type="match status" value="1"/>
</dbReference>
<evidence type="ECO:0000313" key="6">
    <source>
        <dbReference type="EMBL" id="RJL07609.1"/>
    </source>
</evidence>
<sequence>MRIPLIGRALSRKPRVAVIRLAGAIGGGGRGGGLNDAALAPVIERAFARRPVAVALAVNSPGGSPVQSSLIAARIRRLADQRDIPVHAFVEDVAASGGYWLACAADRIWADDSSILGSIGVISAGFGFHGLIERWGIERRVHTAGLSKSTLDPFRPERPEDVARLHAILEPIHEAFKDHVRARRGTRLSTERDLFTGEFWAGREAVHLGLADGIGHLVPRMRALCGDDIRFEVHGMRRPLLRRLGLSADALLDAAEDRAAFQRFGTRG</sequence>
<keyword evidence="3" id="KW-0378">Hydrolase</keyword>
<proteinExistence type="inferred from homology"/>
<dbReference type="GO" id="GO:0006508">
    <property type="term" value="P:proteolysis"/>
    <property type="evidence" value="ECO:0007669"/>
    <property type="project" value="UniProtKB-KW"/>
</dbReference>
<dbReference type="AlphaFoldDB" id="A0A419A357"/>
<evidence type="ECO:0000313" key="7">
    <source>
        <dbReference type="Proteomes" id="UP000285530"/>
    </source>
</evidence>
<evidence type="ECO:0000256" key="2">
    <source>
        <dbReference type="ARBA" id="ARBA00022670"/>
    </source>
</evidence>
<comment type="similarity">
    <text evidence="1">Belongs to the peptidase S49 family.</text>
</comment>
<dbReference type="Proteomes" id="UP000285530">
    <property type="component" value="Unassembled WGS sequence"/>
</dbReference>
<keyword evidence="7" id="KW-1185">Reference proteome</keyword>
<dbReference type="SUPFAM" id="SSF52096">
    <property type="entry name" value="ClpP/crotonase"/>
    <property type="match status" value="1"/>
</dbReference>
<dbReference type="InterPro" id="IPR029045">
    <property type="entry name" value="ClpP/crotonase-like_dom_sf"/>
</dbReference>
<accession>A0A419A357</accession>
<dbReference type="PANTHER" id="PTHR42987:SF8">
    <property type="entry name" value="PROTEINASE"/>
    <property type="match status" value="1"/>
</dbReference>
<dbReference type="OrthoDB" id="9764363at2"/>
<keyword evidence="2" id="KW-0645">Protease</keyword>
<dbReference type="RefSeq" id="WP_119884679.1">
    <property type="nucleotide sequence ID" value="NZ_CP067169.1"/>
</dbReference>
<evidence type="ECO:0000259" key="5">
    <source>
        <dbReference type="Pfam" id="PF01343"/>
    </source>
</evidence>
<dbReference type="EMBL" id="QZEV01000001">
    <property type="protein sequence ID" value="RJL07609.1"/>
    <property type="molecule type" value="Genomic_DNA"/>
</dbReference>
<name>A0A419A357_9RHOB</name>